<evidence type="ECO:0000313" key="4">
    <source>
        <dbReference type="Proteomes" id="UP000322873"/>
    </source>
</evidence>
<accession>A0A5M9JAA7</accession>
<reference evidence="3 4" key="1">
    <citation type="submission" date="2019-06" db="EMBL/GenBank/DDBJ databases">
        <title>Genome Sequence of the Brown Rot Fungal Pathogen Monilinia fructicola.</title>
        <authorList>
            <person name="De Miccolis Angelini R.M."/>
            <person name="Landi L."/>
            <person name="Abate D."/>
            <person name="Pollastro S."/>
            <person name="Romanazzi G."/>
            <person name="Faretra F."/>
        </authorList>
    </citation>
    <scope>NUCLEOTIDE SEQUENCE [LARGE SCALE GENOMIC DNA]</scope>
    <source>
        <strain evidence="3 4">Mfrc123</strain>
    </source>
</reference>
<feature type="compositionally biased region" description="Low complexity" evidence="2">
    <location>
        <begin position="17"/>
        <end position="37"/>
    </location>
</feature>
<feature type="compositionally biased region" description="Basic and acidic residues" evidence="2">
    <location>
        <begin position="935"/>
        <end position="945"/>
    </location>
</feature>
<evidence type="ECO:0000313" key="3">
    <source>
        <dbReference type="EMBL" id="KAA8566181.1"/>
    </source>
</evidence>
<feature type="region of interest" description="Disordered" evidence="2">
    <location>
        <begin position="928"/>
        <end position="987"/>
    </location>
</feature>
<feature type="compositionally biased region" description="Basic residues" evidence="2">
    <location>
        <begin position="1093"/>
        <end position="1102"/>
    </location>
</feature>
<feature type="region of interest" description="Disordered" evidence="2">
    <location>
        <begin position="1"/>
        <end position="66"/>
    </location>
</feature>
<evidence type="ECO:0000256" key="1">
    <source>
        <dbReference type="SAM" id="Coils"/>
    </source>
</evidence>
<evidence type="ECO:0000256" key="2">
    <source>
        <dbReference type="SAM" id="MobiDB-lite"/>
    </source>
</evidence>
<feature type="compositionally biased region" description="Low complexity" evidence="2">
    <location>
        <begin position="620"/>
        <end position="636"/>
    </location>
</feature>
<feature type="compositionally biased region" description="Basic and acidic residues" evidence="2">
    <location>
        <begin position="971"/>
        <end position="981"/>
    </location>
</feature>
<dbReference type="EMBL" id="VICG01000012">
    <property type="protein sequence ID" value="KAA8566181.1"/>
    <property type="molecule type" value="Genomic_DNA"/>
</dbReference>
<gene>
    <name evidence="3" type="ORF">EYC84_008783</name>
</gene>
<feature type="compositionally biased region" description="Basic residues" evidence="2">
    <location>
        <begin position="610"/>
        <end position="619"/>
    </location>
</feature>
<dbReference type="AlphaFoldDB" id="A0A5M9JAA7"/>
<dbReference type="Proteomes" id="UP000322873">
    <property type="component" value="Unassembled WGS sequence"/>
</dbReference>
<feature type="region of interest" description="Disordered" evidence="2">
    <location>
        <begin position="1085"/>
        <end position="1105"/>
    </location>
</feature>
<sequence length="1214" mass="134781">MASEDMKPRLDQDKILPSPGTQEQEQSSSPESNSEGGVALASSPVGAKQKCSKRLPPLKTTGLTQNDRQHLALLGSEKELERLFGEEVSEIENPDDLSCMDITPNNPRMIHGGHGDVGSYSSEDENDGERISTASREQDLENEFPNEELRDERVILGIRCIDDSRDALESGDCIASIRAPSTEVSSLVLEAGGSPSISPLLSCRSDASSPNMEIRGEVNSFKETELCASRLEQHVTDEIHSGPARDSAEVSSNCRAHMKDRLDIASLEGISSNCGNTASFLVTSGRVDPIIDNDDDVRPCSNVSVDGSAETSEEIDENLSYIQGGVISSSEHRVSQSEPGISDVENDDALLDRKENVASGEPEGEWEIACSEGFSPAHQLGTLYKTTEDCIRGVCDTEDPIPLTAGGDISNPRENLDSCEIENEREIESSERFSPVHQRVLSSMTPKHSIRFASRDIDGELSTSSHARIMSSVGADHAERFGGDEREEKLIGGGCREAEGGISLLQPEDFWVKTSGEKQTSATEIQDEEIAINEEEQQYRLEMGRRMKRKNPGLLGPQIDGRGEVVMEISRAGLDNVGTIHRSIPQVDGPGSPPLLTVDSPVERAWSPSPRKKLQKVNRSKSPTSMKQSSSSSLGKIFQSSRVEGLEGEIRDLRSQVGELKRVIDGLEKESKEVKVKGGEEYEMLEQMEQMGVKMKEVWRTLYGKGWDGERLGEEGQDWKDVDEVEYTRKVRDVGLLRVVGRLKMEVDRQRKEKDEDRSICEKRGIGKYEMDWMLPHPTEFDFNGRDNGNGNGISRWKGKWWMGMPIPISSEDQEGAGLGIGGGLKSDDLILAKHLGSVALMVSDPLNLEEEQLEAKQEDSERQCESRSMGDGKRLEVEHMDTRTSFEREMGFGHEDESNRWKGDEAFVDHHEGFTMPAGVCQKMREVSDDDEVGDRAKNQHPTDDEQQLTGKSRWEDRSDGGKAALGEVGTKEGDERELNRLGGGFDEGYKESVDVKYGDGDGEMIGPEEVFEDFLSGVEGKRKGKGDERGDEKQEIDIKRFEDDVLHKWIYGFIQKGSDGRISSWVPDEKEARELIEARGIHLTDSPLGKGGHREKRKREKEREEESRVEYLMRCALEKQEVEKVRMEQWWEIERARDLEEIRRLGGEVEELRGLLLKGLEGGRGQVGGKASSIANMRARDVCGDGDTEDGGVGNGKGFWDWVGGGILWRQD</sequence>
<organism evidence="3 4">
    <name type="scientific">Monilinia fructicola</name>
    <name type="common">Brown rot fungus</name>
    <name type="synonym">Ciboria fructicola</name>
    <dbReference type="NCBI Taxonomy" id="38448"/>
    <lineage>
        <taxon>Eukaryota</taxon>
        <taxon>Fungi</taxon>
        <taxon>Dikarya</taxon>
        <taxon>Ascomycota</taxon>
        <taxon>Pezizomycotina</taxon>
        <taxon>Leotiomycetes</taxon>
        <taxon>Helotiales</taxon>
        <taxon>Sclerotiniaceae</taxon>
        <taxon>Monilinia</taxon>
    </lineage>
</organism>
<proteinExistence type="predicted"/>
<feature type="region of interest" description="Disordered" evidence="2">
    <location>
        <begin position="105"/>
        <end position="136"/>
    </location>
</feature>
<feature type="region of interest" description="Disordered" evidence="2">
    <location>
        <begin position="599"/>
        <end position="636"/>
    </location>
</feature>
<feature type="compositionally biased region" description="Basic and acidic residues" evidence="2">
    <location>
        <begin position="1"/>
        <end position="14"/>
    </location>
</feature>
<keyword evidence="1" id="KW-0175">Coiled coil</keyword>
<protein>
    <submittedName>
        <fullName evidence="3">Uncharacterized protein</fullName>
    </submittedName>
</protein>
<comment type="caution">
    <text evidence="3">The sequence shown here is derived from an EMBL/GenBank/DDBJ whole genome shotgun (WGS) entry which is preliminary data.</text>
</comment>
<name>A0A5M9JAA7_MONFR</name>
<keyword evidence="4" id="KW-1185">Reference proteome</keyword>
<dbReference type="VEuPathDB" id="FungiDB:MFRU_056g00400"/>
<feature type="coiled-coil region" evidence="1">
    <location>
        <begin position="643"/>
        <end position="677"/>
    </location>
</feature>